<dbReference type="Proteomes" id="UP000295083">
    <property type="component" value="Unassembled WGS sequence"/>
</dbReference>
<dbReference type="EMBL" id="QAPG01001484">
    <property type="protein sequence ID" value="TDZ28052.1"/>
    <property type="molecule type" value="Genomic_DNA"/>
</dbReference>
<evidence type="ECO:0000313" key="2">
    <source>
        <dbReference type="Proteomes" id="UP000295083"/>
    </source>
</evidence>
<name>A0A4R8PQV6_9PEZI</name>
<comment type="caution">
    <text evidence="1">The sequence shown here is derived from an EMBL/GenBank/DDBJ whole genome shotgun (WGS) entry which is preliminary data.</text>
</comment>
<protein>
    <submittedName>
        <fullName evidence="1">Uncharacterized protein</fullName>
    </submittedName>
</protein>
<sequence length="96" mass="11472">MILSLLIIILLLLLIIEIRIITIFNSYNFNISINLIIIINNYKNYNYFYKRLKELALYKSDFTTISNPFKIAKIIFCFDILLEDKAISEIKKKEFK</sequence>
<dbReference type="AlphaFoldDB" id="A0A4R8PQV6"/>
<keyword evidence="2" id="KW-1185">Reference proteome</keyword>
<evidence type="ECO:0000313" key="1">
    <source>
        <dbReference type="EMBL" id="TDZ28052.1"/>
    </source>
</evidence>
<gene>
    <name evidence="1" type="ORF">C8035_v002870</name>
</gene>
<accession>A0A4R8PQV6</accession>
<reference evidence="1 2" key="1">
    <citation type="submission" date="2018-11" db="EMBL/GenBank/DDBJ databases">
        <title>Genome sequence and assembly of Colletotrichum spinosum.</title>
        <authorList>
            <person name="Gan P."/>
            <person name="Shirasu K."/>
        </authorList>
    </citation>
    <scope>NUCLEOTIDE SEQUENCE [LARGE SCALE GENOMIC DNA]</scope>
    <source>
        <strain evidence="1 2">CBS 515.97</strain>
    </source>
</reference>
<proteinExistence type="predicted"/>
<organism evidence="1 2">
    <name type="scientific">Colletotrichum spinosum</name>
    <dbReference type="NCBI Taxonomy" id="1347390"/>
    <lineage>
        <taxon>Eukaryota</taxon>
        <taxon>Fungi</taxon>
        <taxon>Dikarya</taxon>
        <taxon>Ascomycota</taxon>
        <taxon>Pezizomycotina</taxon>
        <taxon>Sordariomycetes</taxon>
        <taxon>Hypocreomycetidae</taxon>
        <taxon>Glomerellales</taxon>
        <taxon>Glomerellaceae</taxon>
        <taxon>Colletotrichum</taxon>
        <taxon>Colletotrichum orbiculare species complex</taxon>
    </lineage>
</organism>